<evidence type="ECO:0000313" key="1">
    <source>
        <dbReference type="EMBL" id="AKJ03652.1"/>
    </source>
</evidence>
<gene>
    <name evidence="1" type="ORF">AA314_05278</name>
    <name evidence="2" type="ORF">ATI61_11997</name>
</gene>
<reference evidence="1 3" key="1">
    <citation type="submission" date="2015-05" db="EMBL/GenBank/DDBJ databases">
        <title>Genome assembly of Archangium gephyra DSM 2261.</title>
        <authorList>
            <person name="Sharma G."/>
            <person name="Subramanian S."/>
        </authorList>
    </citation>
    <scope>NUCLEOTIDE SEQUENCE [LARGE SCALE GENOMIC DNA]</scope>
    <source>
        <strain evidence="1 3">DSM 2261</strain>
    </source>
</reference>
<dbReference type="Proteomes" id="UP000256345">
    <property type="component" value="Unassembled WGS sequence"/>
</dbReference>
<dbReference type="EMBL" id="QUMU01000019">
    <property type="protein sequence ID" value="REG22567.1"/>
    <property type="molecule type" value="Genomic_DNA"/>
</dbReference>
<accession>A0AAC8Q9Q6</accession>
<proteinExistence type="predicted"/>
<dbReference type="EMBL" id="CP011509">
    <property type="protein sequence ID" value="AKJ03652.1"/>
    <property type="molecule type" value="Genomic_DNA"/>
</dbReference>
<evidence type="ECO:0000313" key="2">
    <source>
        <dbReference type="EMBL" id="REG22567.1"/>
    </source>
</evidence>
<name>A0AAC8Q9Q6_9BACT</name>
<protein>
    <submittedName>
        <fullName evidence="1">Uncharacterized protein</fullName>
    </submittedName>
</protein>
<reference evidence="2 4" key="2">
    <citation type="submission" date="2018-08" db="EMBL/GenBank/DDBJ databases">
        <title>Genomic Encyclopedia of Archaeal and Bacterial Type Strains, Phase II (KMG-II): from individual species to whole genera.</title>
        <authorList>
            <person name="Goeker M."/>
        </authorList>
    </citation>
    <scope>NUCLEOTIDE SEQUENCE [LARGE SCALE GENOMIC DNA]</scope>
    <source>
        <strain evidence="2 4">DSM 2261</strain>
    </source>
</reference>
<keyword evidence="4" id="KW-1185">Reference proteome</keyword>
<evidence type="ECO:0000313" key="3">
    <source>
        <dbReference type="Proteomes" id="UP000035579"/>
    </source>
</evidence>
<evidence type="ECO:0000313" key="4">
    <source>
        <dbReference type="Proteomes" id="UP000256345"/>
    </source>
</evidence>
<dbReference type="AlphaFoldDB" id="A0AAC8Q9Q6"/>
<dbReference type="Proteomes" id="UP000035579">
    <property type="component" value="Chromosome"/>
</dbReference>
<organism evidence="1 3">
    <name type="scientific">Archangium gephyra</name>
    <dbReference type="NCBI Taxonomy" id="48"/>
    <lineage>
        <taxon>Bacteria</taxon>
        <taxon>Pseudomonadati</taxon>
        <taxon>Myxococcota</taxon>
        <taxon>Myxococcia</taxon>
        <taxon>Myxococcales</taxon>
        <taxon>Cystobacterineae</taxon>
        <taxon>Archangiaceae</taxon>
        <taxon>Archangium</taxon>
    </lineage>
</organism>
<dbReference type="RefSeq" id="WP_047857656.1">
    <property type="nucleotide sequence ID" value="NZ_CP011509.1"/>
</dbReference>
<sequence>MLGLLLTSLVAHAAPSEQELREEGLCELRYLFQLQTESAAQGSFPYYNPAFHMVGFEPLPCPDGKRPRVDEPYRIGGCHFVYGIDMLDPAAGYTAFARGAPGPARGLEFHIDQRGPLTGTSFEGLDCEAYRARKDPLWRWREPNRKHRCCEQREADPVCREALGVLVEAHRTGVTSAREPYEGCAAAQGLDPRRTEEERLCAPGPSFPEREQLARNLAKRGTLVSALARPGCELRAQHASVDILSADFERLCRSEDCPTVLGRMRAAVPGPQVELLLARHVDRVFPLLKRKVEKLRSPHELAALLSELLALDRDTAFELATLLNDEVDPGSRELQGKVLGLRPEPLTVRLLQSAQQREWPGAAGVAGLVLEVLGQGELPDAQLRPTLERVPCSLLAHTRTFIETRPGLAKPLWEQLERRCPFYEDDRWFALAHLTPAEFEQRVAQVGCDKVPWRGNVMRDDRLGFESKGSRLEEHFGWIGRRCPEEAWNLLVGKKTHLTPGLAEQAVSPEQLRRFRFRGNPEWALGELITSWERRSLLTPEFARGVARAVAREVTGETDRGTWLVRGLARLKLPPGELRETVAPLLASAKPQVRTATAALLARTGAGDIPRPVALACAREHEALTTCVQDAIRAVGPRPGSSHGLTLVPPGSDPFYGKGPPTEAFWCTLMNSRLHGCEWNPCTGKPLTGEALSRLAAAAGVSLQEVPEPPPPCAQRKADSLEEHDLLPWSVDRYFLQN</sequence>
<dbReference type="KEGG" id="age:AA314_05278"/>